<dbReference type="AlphaFoldDB" id="A0A941DSV5"/>
<dbReference type="EMBL" id="JAGSOT010000003">
    <property type="protein sequence ID" value="MBR7794772.1"/>
    <property type="molecule type" value="Genomic_DNA"/>
</dbReference>
<sequence>MNVEVIPFLSLNGQGARAIAFYEQYLEATVLFKKTYKEMKDMDPKFTYAKGQEDYITHSVLQIGSNKLMIAEEAMDQTRSWQLNNSSSLCVQAKDYNAIYTIYANLLKHEDVHILIPFEKNAFSSGYGIVRDPFGVIIQLAVTKHEF</sequence>
<evidence type="ECO:0000313" key="3">
    <source>
        <dbReference type="Proteomes" id="UP000675284"/>
    </source>
</evidence>
<dbReference type="RefSeq" id="WP_166529859.1">
    <property type="nucleotide sequence ID" value="NZ_BAAACY010000006.1"/>
</dbReference>
<keyword evidence="3" id="KW-1185">Reference proteome</keyword>
<name>A0A941DSV5_9BACI</name>
<dbReference type="PANTHER" id="PTHR33990">
    <property type="entry name" value="PROTEIN YJDN-RELATED"/>
    <property type="match status" value="1"/>
</dbReference>
<dbReference type="PANTHER" id="PTHR33990:SF4">
    <property type="entry name" value="PHNB-LIKE DOMAIN-CONTAINING PROTEIN"/>
    <property type="match status" value="1"/>
</dbReference>
<dbReference type="InterPro" id="IPR029068">
    <property type="entry name" value="Glyas_Bleomycin-R_OHBP_Dase"/>
</dbReference>
<proteinExistence type="predicted"/>
<gene>
    <name evidence="2" type="ORF">KCX74_01800</name>
</gene>
<feature type="domain" description="Glyoxalase/fosfomycin resistance/dioxygenase" evidence="1">
    <location>
        <begin position="15"/>
        <end position="140"/>
    </location>
</feature>
<organism evidence="2 3">
    <name type="scientific">Virgibacillus salarius</name>
    <dbReference type="NCBI Taxonomy" id="447199"/>
    <lineage>
        <taxon>Bacteria</taxon>
        <taxon>Bacillati</taxon>
        <taxon>Bacillota</taxon>
        <taxon>Bacilli</taxon>
        <taxon>Bacillales</taxon>
        <taxon>Bacillaceae</taxon>
        <taxon>Virgibacillus</taxon>
    </lineage>
</organism>
<dbReference type="InterPro" id="IPR004360">
    <property type="entry name" value="Glyas_Fos-R_dOase_dom"/>
</dbReference>
<accession>A0A941DSV5</accession>
<dbReference type="Proteomes" id="UP000675284">
    <property type="component" value="Unassembled WGS sequence"/>
</dbReference>
<evidence type="ECO:0000313" key="2">
    <source>
        <dbReference type="EMBL" id="MBR7794772.1"/>
    </source>
</evidence>
<reference evidence="2" key="1">
    <citation type="submission" date="2021-04" db="EMBL/GenBank/DDBJ databases">
        <title>Isolation and polyphasic classification of algal microorganism.</title>
        <authorList>
            <person name="Wang S."/>
        </authorList>
    </citation>
    <scope>NUCLEOTIDE SEQUENCE</scope>
    <source>
        <strain evidence="2">720a</strain>
    </source>
</reference>
<evidence type="ECO:0000259" key="1">
    <source>
        <dbReference type="Pfam" id="PF00903"/>
    </source>
</evidence>
<comment type="caution">
    <text evidence="2">The sequence shown here is derived from an EMBL/GenBank/DDBJ whole genome shotgun (WGS) entry which is preliminary data.</text>
</comment>
<dbReference type="Gene3D" id="3.10.180.10">
    <property type="entry name" value="2,3-Dihydroxybiphenyl 1,2-Dioxygenase, domain 1"/>
    <property type="match status" value="1"/>
</dbReference>
<dbReference type="SUPFAM" id="SSF54593">
    <property type="entry name" value="Glyoxalase/Bleomycin resistance protein/Dihydroxybiphenyl dioxygenase"/>
    <property type="match status" value="1"/>
</dbReference>
<protein>
    <submittedName>
        <fullName evidence="2">VOC family protein</fullName>
    </submittedName>
</protein>
<dbReference type="Pfam" id="PF00903">
    <property type="entry name" value="Glyoxalase"/>
    <property type="match status" value="1"/>
</dbReference>